<dbReference type="Proteomes" id="UP000230069">
    <property type="component" value="Unassembled WGS sequence"/>
</dbReference>
<evidence type="ECO:0000256" key="1">
    <source>
        <dbReference type="SAM" id="Phobius"/>
    </source>
</evidence>
<name>A0A2G5EHY1_AQUCA</name>
<organism evidence="2 3">
    <name type="scientific">Aquilegia coerulea</name>
    <name type="common">Rocky mountain columbine</name>
    <dbReference type="NCBI Taxonomy" id="218851"/>
    <lineage>
        <taxon>Eukaryota</taxon>
        <taxon>Viridiplantae</taxon>
        <taxon>Streptophyta</taxon>
        <taxon>Embryophyta</taxon>
        <taxon>Tracheophyta</taxon>
        <taxon>Spermatophyta</taxon>
        <taxon>Magnoliopsida</taxon>
        <taxon>Ranunculales</taxon>
        <taxon>Ranunculaceae</taxon>
        <taxon>Thalictroideae</taxon>
        <taxon>Aquilegia</taxon>
    </lineage>
</organism>
<gene>
    <name evidence="2" type="ORF">AQUCO_00800253v1</name>
</gene>
<accession>A0A2G5EHY1</accession>
<feature type="transmembrane region" description="Helical" evidence="1">
    <location>
        <begin position="74"/>
        <end position="94"/>
    </location>
</feature>
<dbReference type="AlphaFoldDB" id="A0A2G5EHY1"/>
<evidence type="ECO:0000313" key="2">
    <source>
        <dbReference type="EMBL" id="PIA55368.1"/>
    </source>
</evidence>
<dbReference type="InParanoid" id="A0A2G5EHY1"/>
<dbReference type="OrthoDB" id="736010at2759"/>
<keyword evidence="3" id="KW-1185">Reference proteome</keyword>
<reference evidence="2 3" key="1">
    <citation type="submission" date="2017-09" db="EMBL/GenBank/DDBJ databases">
        <title>WGS assembly of Aquilegia coerulea Goldsmith.</title>
        <authorList>
            <person name="Hodges S."/>
            <person name="Kramer E."/>
            <person name="Nordborg M."/>
            <person name="Tomkins J."/>
            <person name="Borevitz J."/>
            <person name="Derieg N."/>
            <person name="Yan J."/>
            <person name="Mihaltcheva S."/>
            <person name="Hayes R.D."/>
            <person name="Rokhsar D."/>
        </authorList>
    </citation>
    <scope>NUCLEOTIDE SEQUENCE [LARGE SCALE GENOMIC DNA]</scope>
    <source>
        <strain evidence="3">cv. Goldsmith</strain>
    </source>
</reference>
<keyword evidence="1" id="KW-0812">Transmembrane</keyword>
<keyword evidence="1" id="KW-0472">Membrane</keyword>
<evidence type="ECO:0000313" key="3">
    <source>
        <dbReference type="Proteomes" id="UP000230069"/>
    </source>
</evidence>
<proteinExistence type="predicted"/>
<protein>
    <submittedName>
        <fullName evidence="2">Uncharacterized protein</fullName>
    </submittedName>
</protein>
<sequence length="95" mass="11231">MICDSLEKVWVHGNCSELKKLPQFKGEDQSIQLPASLKEINGSREWWDSLEWDPAYSQNILQPFFIELQGMYGLIYHSKCVQIFFCFLFIVVYFD</sequence>
<dbReference type="EMBL" id="KZ305025">
    <property type="protein sequence ID" value="PIA55368.1"/>
    <property type="molecule type" value="Genomic_DNA"/>
</dbReference>
<keyword evidence="1" id="KW-1133">Transmembrane helix</keyword>